<accession>A0A0D0E0F5</accession>
<gene>
    <name evidence="1" type="ORF">PAXRUDRAFT_26399</name>
</gene>
<protein>
    <submittedName>
        <fullName evidence="1">Uncharacterized protein</fullName>
    </submittedName>
</protein>
<dbReference type="EMBL" id="KN825200">
    <property type="protein sequence ID" value="KIK93254.1"/>
    <property type="molecule type" value="Genomic_DNA"/>
</dbReference>
<dbReference type="Proteomes" id="UP000054538">
    <property type="component" value="Unassembled WGS sequence"/>
</dbReference>
<organism evidence="1 2">
    <name type="scientific">Paxillus rubicundulus Ve08.2h10</name>
    <dbReference type="NCBI Taxonomy" id="930991"/>
    <lineage>
        <taxon>Eukaryota</taxon>
        <taxon>Fungi</taxon>
        <taxon>Dikarya</taxon>
        <taxon>Basidiomycota</taxon>
        <taxon>Agaricomycotina</taxon>
        <taxon>Agaricomycetes</taxon>
        <taxon>Agaricomycetidae</taxon>
        <taxon>Boletales</taxon>
        <taxon>Paxilineae</taxon>
        <taxon>Paxillaceae</taxon>
        <taxon>Paxillus</taxon>
    </lineage>
</organism>
<keyword evidence="2" id="KW-1185">Reference proteome</keyword>
<sequence>MKEKEKKSQMISSGAVLVIHNRSLPFPDQSGISSSSGVIFANGSLFVLSLQTDPDHSQPEFSFSPPNLFKDSPSFSQGVIHPTPSTSGTIGEFDVSQFLQDLNMDSNQFDQLDHDLDELQGTNHDSDGGLSHFEDFYFDFDHGGKWM</sequence>
<dbReference type="AlphaFoldDB" id="A0A0D0E0F5"/>
<dbReference type="InParanoid" id="A0A0D0E0F5"/>
<proteinExistence type="predicted"/>
<evidence type="ECO:0000313" key="1">
    <source>
        <dbReference type="EMBL" id="KIK93254.1"/>
    </source>
</evidence>
<name>A0A0D0E0F5_9AGAM</name>
<reference evidence="1 2" key="1">
    <citation type="submission" date="2014-04" db="EMBL/GenBank/DDBJ databases">
        <authorList>
            <consortium name="DOE Joint Genome Institute"/>
            <person name="Kuo A."/>
            <person name="Kohler A."/>
            <person name="Jargeat P."/>
            <person name="Nagy L.G."/>
            <person name="Floudas D."/>
            <person name="Copeland A."/>
            <person name="Barry K.W."/>
            <person name="Cichocki N."/>
            <person name="Veneault-Fourrey C."/>
            <person name="LaButti K."/>
            <person name="Lindquist E.A."/>
            <person name="Lipzen A."/>
            <person name="Lundell T."/>
            <person name="Morin E."/>
            <person name="Murat C."/>
            <person name="Sun H."/>
            <person name="Tunlid A."/>
            <person name="Henrissat B."/>
            <person name="Grigoriev I.V."/>
            <person name="Hibbett D.S."/>
            <person name="Martin F."/>
            <person name="Nordberg H.P."/>
            <person name="Cantor M.N."/>
            <person name="Hua S.X."/>
        </authorList>
    </citation>
    <scope>NUCLEOTIDE SEQUENCE [LARGE SCALE GENOMIC DNA]</scope>
    <source>
        <strain evidence="1 2">Ve08.2h10</strain>
    </source>
</reference>
<dbReference type="HOGENOM" id="CLU_1768705_0_0_1"/>
<evidence type="ECO:0000313" key="2">
    <source>
        <dbReference type="Proteomes" id="UP000054538"/>
    </source>
</evidence>
<reference evidence="2" key="2">
    <citation type="submission" date="2015-01" db="EMBL/GenBank/DDBJ databases">
        <title>Evolutionary Origins and Diversification of the Mycorrhizal Mutualists.</title>
        <authorList>
            <consortium name="DOE Joint Genome Institute"/>
            <consortium name="Mycorrhizal Genomics Consortium"/>
            <person name="Kohler A."/>
            <person name="Kuo A."/>
            <person name="Nagy L.G."/>
            <person name="Floudas D."/>
            <person name="Copeland A."/>
            <person name="Barry K.W."/>
            <person name="Cichocki N."/>
            <person name="Veneault-Fourrey C."/>
            <person name="LaButti K."/>
            <person name="Lindquist E.A."/>
            <person name="Lipzen A."/>
            <person name="Lundell T."/>
            <person name="Morin E."/>
            <person name="Murat C."/>
            <person name="Riley R."/>
            <person name="Ohm R."/>
            <person name="Sun H."/>
            <person name="Tunlid A."/>
            <person name="Henrissat B."/>
            <person name="Grigoriev I.V."/>
            <person name="Hibbett D.S."/>
            <person name="Martin F."/>
        </authorList>
    </citation>
    <scope>NUCLEOTIDE SEQUENCE [LARGE SCALE GENOMIC DNA]</scope>
    <source>
        <strain evidence="2">Ve08.2h10</strain>
    </source>
</reference>